<evidence type="ECO:0000313" key="2">
    <source>
        <dbReference type="EMBL" id="THC97653.1"/>
    </source>
</evidence>
<proteinExistence type="predicted"/>
<dbReference type="EMBL" id="SOSA01000068">
    <property type="protein sequence ID" value="THC97653.1"/>
    <property type="molecule type" value="Genomic_DNA"/>
</dbReference>
<protein>
    <submittedName>
        <fullName evidence="2">Uncharacterized protein</fullName>
    </submittedName>
</protein>
<dbReference type="AlphaFoldDB" id="A0A4S3JPP1"/>
<gene>
    <name evidence="2" type="ORF">EYZ11_002879</name>
</gene>
<dbReference type="VEuPathDB" id="FungiDB:EYZ11_002879"/>
<evidence type="ECO:0000313" key="3">
    <source>
        <dbReference type="Proteomes" id="UP000308092"/>
    </source>
</evidence>
<sequence>MGLWIVIVMTTYLTKYRYHAFGLLPVVPVDTALPTPADSITPLPKHLPPFPSAREQSQKGLCRNPDNCDTASPGPSTTTPRVHARLLTSSPVDDLNPWFATL</sequence>
<organism evidence="2 3">
    <name type="scientific">Aspergillus tanneri</name>
    <dbReference type="NCBI Taxonomy" id="1220188"/>
    <lineage>
        <taxon>Eukaryota</taxon>
        <taxon>Fungi</taxon>
        <taxon>Dikarya</taxon>
        <taxon>Ascomycota</taxon>
        <taxon>Pezizomycotina</taxon>
        <taxon>Eurotiomycetes</taxon>
        <taxon>Eurotiomycetidae</taxon>
        <taxon>Eurotiales</taxon>
        <taxon>Aspergillaceae</taxon>
        <taxon>Aspergillus</taxon>
        <taxon>Aspergillus subgen. Circumdati</taxon>
    </lineage>
</organism>
<accession>A0A4S3JPP1</accession>
<feature type="region of interest" description="Disordered" evidence="1">
    <location>
        <begin position="40"/>
        <end position="81"/>
    </location>
</feature>
<comment type="caution">
    <text evidence="2">The sequence shown here is derived from an EMBL/GenBank/DDBJ whole genome shotgun (WGS) entry which is preliminary data.</text>
</comment>
<dbReference type="Proteomes" id="UP000308092">
    <property type="component" value="Unassembled WGS sequence"/>
</dbReference>
<evidence type="ECO:0000256" key="1">
    <source>
        <dbReference type="SAM" id="MobiDB-lite"/>
    </source>
</evidence>
<name>A0A4S3JPP1_9EURO</name>
<reference evidence="2 3" key="1">
    <citation type="submission" date="2019-03" db="EMBL/GenBank/DDBJ databases">
        <title>The genome sequence of a newly discovered highly antifungal drug resistant Aspergillus species, Aspergillus tanneri NIH 1004.</title>
        <authorList>
            <person name="Mounaud S."/>
            <person name="Singh I."/>
            <person name="Joardar V."/>
            <person name="Pakala S."/>
            <person name="Pakala S."/>
            <person name="Venepally P."/>
            <person name="Hoover J."/>
            <person name="Nierman W."/>
            <person name="Chung J."/>
            <person name="Losada L."/>
        </authorList>
    </citation>
    <scope>NUCLEOTIDE SEQUENCE [LARGE SCALE GENOMIC DNA]</scope>
    <source>
        <strain evidence="2 3">NIH1004</strain>
    </source>
</reference>
<keyword evidence="3" id="KW-1185">Reference proteome</keyword>
<feature type="compositionally biased region" description="Polar residues" evidence="1">
    <location>
        <begin position="67"/>
        <end position="80"/>
    </location>
</feature>